<feature type="region of interest" description="Disordered" evidence="1">
    <location>
        <begin position="140"/>
        <end position="159"/>
    </location>
</feature>
<dbReference type="EMBL" id="JALJXV010000005">
    <property type="protein sequence ID" value="MCP1675185.1"/>
    <property type="molecule type" value="Genomic_DNA"/>
</dbReference>
<dbReference type="PROSITE" id="PS51257">
    <property type="entry name" value="PROKAR_LIPOPROTEIN"/>
    <property type="match status" value="1"/>
</dbReference>
<sequence>MNRLALAVALAGAMILAGCAQTGQQLTLDPQPRSEGAAVGDGVTVTVSGQDGREESRLGVLENRRQGDAELTTDQDLGELVAAAVADLIESRGFQAGDSQRRELAVTVNRLEHRVSSEVPRRVETRVELAFEARNGDRRLSGRNRHARSDQVSGRPSAEENAAYIDATLAGGLERLLTDELLRFLAQP</sequence>
<keyword evidence="2" id="KW-0732">Signal</keyword>
<organism evidence="3 4">
    <name type="scientific">Natronocella acetinitrilica</name>
    <dbReference type="NCBI Taxonomy" id="414046"/>
    <lineage>
        <taxon>Bacteria</taxon>
        <taxon>Pseudomonadati</taxon>
        <taxon>Pseudomonadota</taxon>
        <taxon>Gammaproteobacteria</taxon>
        <taxon>Chromatiales</taxon>
        <taxon>Ectothiorhodospiraceae</taxon>
        <taxon>Natronocella</taxon>
    </lineage>
</organism>
<comment type="caution">
    <text evidence="3">The sequence shown here is derived from an EMBL/GenBank/DDBJ whole genome shotgun (WGS) entry which is preliminary data.</text>
</comment>
<proteinExistence type="predicted"/>
<dbReference type="Proteomes" id="UP001205843">
    <property type="component" value="Unassembled WGS sequence"/>
</dbReference>
<dbReference type="AlphaFoldDB" id="A0AAE3KB67"/>
<keyword evidence="3" id="KW-0449">Lipoprotein</keyword>
<dbReference type="InterPro" id="IPR005619">
    <property type="entry name" value="Uncharacterised_YajG"/>
</dbReference>
<name>A0AAE3KB67_9GAMM</name>
<gene>
    <name evidence="3" type="ORF">J2T57_002333</name>
</gene>
<dbReference type="Pfam" id="PF03923">
    <property type="entry name" value="Lipoprotein_16"/>
    <property type="match status" value="1"/>
</dbReference>
<protein>
    <submittedName>
        <fullName evidence="3">Lipoprotein YajG</fullName>
    </submittedName>
</protein>
<keyword evidence="4" id="KW-1185">Reference proteome</keyword>
<reference evidence="3" key="1">
    <citation type="submission" date="2022-03" db="EMBL/GenBank/DDBJ databases">
        <title>Genomic Encyclopedia of Type Strains, Phase III (KMG-III): the genomes of soil and plant-associated and newly described type strains.</title>
        <authorList>
            <person name="Whitman W."/>
        </authorList>
    </citation>
    <scope>NUCLEOTIDE SEQUENCE</scope>
    <source>
        <strain evidence="3">ANL 6-2</strain>
    </source>
</reference>
<evidence type="ECO:0000313" key="3">
    <source>
        <dbReference type="EMBL" id="MCP1675185.1"/>
    </source>
</evidence>
<accession>A0AAE3KB67</accession>
<dbReference type="RefSeq" id="WP_253478246.1">
    <property type="nucleotide sequence ID" value="NZ_JALJXV010000005.1"/>
</dbReference>
<feature type="signal peptide" evidence="2">
    <location>
        <begin position="1"/>
        <end position="20"/>
    </location>
</feature>
<evidence type="ECO:0000256" key="2">
    <source>
        <dbReference type="SAM" id="SignalP"/>
    </source>
</evidence>
<evidence type="ECO:0000313" key="4">
    <source>
        <dbReference type="Proteomes" id="UP001205843"/>
    </source>
</evidence>
<feature type="chain" id="PRO_5042177812" evidence="2">
    <location>
        <begin position="21"/>
        <end position="188"/>
    </location>
</feature>
<evidence type="ECO:0000256" key="1">
    <source>
        <dbReference type="SAM" id="MobiDB-lite"/>
    </source>
</evidence>